<comment type="caution">
    <text evidence="3">The sequence shown here is derived from an EMBL/GenBank/DDBJ whole genome shotgun (WGS) entry which is preliminary data.</text>
</comment>
<keyword evidence="4" id="KW-1185">Reference proteome</keyword>
<gene>
    <name evidence="3" type="ORF">DLM86_27560</name>
</gene>
<dbReference type="PIRSF" id="PIRSF012565">
    <property type="entry name" value="DUF1027"/>
    <property type="match status" value="1"/>
</dbReference>
<dbReference type="Gene3D" id="3.50.4.20">
    <property type="match status" value="1"/>
</dbReference>
<dbReference type="AlphaFoldDB" id="A0A2V5KAI3"/>
<dbReference type="OrthoDB" id="1650379at2"/>
<feature type="compositionally biased region" description="Low complexity" evidence="2">
    <location>
        <begin position="95"/>
        <end position="105"/>
    </location>
</feature>
<evidence type="ECO:0000313" key="3">
    <source>
        <dbReference type="EMBL" id="PYI50830.1"/>
    </source>
</evidence>
<feature type="compositionally biased region" description="Basic and acidic residues" evidence="2">
    <location>
        <begin position="146"/>
        <end position="158"/>
    </location>
</feature>
<dbReference type="InterPro" id="IPR009370">
    <property type="entry name" value="YutD-like"/>
</dbReference>
<dbReference type="Proteomes" id="UP000247476">
    <property type="component" value="Unassembled WGS sequence"/>
</dbReference>
<dbReference type="EMBL" id="QJVJ01000016">
    <property type="protein sequence ID" value="PYI50830.1"/>
    <property type="molecule type" value="Genomic_DNA"/>
</dbReference>
<feature type="region of interest" description="Disordered" evidence="2">
    <location>
        <begin position="92"/>
        <end position="165"/>
    </location>
</feature>
<evidence type="ECO:0000256" key="1">
    <source>
        <dbReference type="PIRSR" id="PIRSR012565-1"/>
    </source>
</evidence>
<accession>A0A2V5KAI3</accession>
<feature type="compositionally biased region" description="Basic residues" evidence="2">
    <location>
        <begin position="131"/>
        <end position="145"/>
    </location>
</feature>
<keyword evidence="1" id="KW-1015">Disulfide bond</keyword>
<dbReference type="RefSeq" id="WP_110843290.1">
    <property type="nucleotide sequence ID" value="NZ_QJVJ01000016.1"/>
</dbReference>
<proteinExistence type="predicted"/>
<evidence type="ECO:0000313" key="4">
    <source>
        <dbReference type="Proteomes" id="UP000247476"/>
    </source>
</evidence>
<reference evidence="3 4" key="1">
    <citation type="submission" date="2018-05" db="EMBL/GenBank/DDBJ databases">
        <title>Paenibacillus flagellatus sp. nov., isolated from selenium mineral soil.</title>
        <authorList>
            <person name="Dai X."/>
        </authorList>
    </citation>
    <scope>NUCLEOTIDE SEQUENCE [LARGE SCALE GENOMIC DNA]</scope>
    <source>
        <strain evidence="3 4">DXL2</strain>
    </source>
</reference>
<feature type="disulfide bond" evidence="1">
    <location>
        <begin position="77"/>
        <end position="81"/>
    </location>
</feature>
<dbReference type="InterPro" id="IPR038141">
    <property type="entry name" value="YutD-like_sf"/>
</dbReference>
<evidence type="ECO:0000256" key="2">
    <source>
        <dbReference type="SAM" id="MobiDB-lite"/>
    </source>
</evidence>
<feature type="compositionally biased region" description="Polar residues" evidence="2">
    <location>
        <begin position="116"/>
        <end position="127"/>
    </location>
</feature>
<protein>
    <submittedName>
        <fullName evidence="3">DUF1027 domain-containing protein</fullName>
    </submittedName>
</protein>
<sequence>MIHIGGKTFELVQDHRNGYSFEAFRDRYSEVLDRYDYIVGDWGYNQLRLKGFFKENSKNGNKDTCVSGMHDYLNEYCNFGCAYFIVRKVPGKQGQGEAAPQQGPGETTGAGAPQENAATVSTSSSSMPPRQHQHRHERHERHDRHERHERQPRHERSQGRQQPQK</sequence>
<organism evidence="3 4">
    <name type="scientific">Paenibacillus flagellatus</name>
    <dbReference type="NCBI Taxonomy" id="2211139"/>
    <lineage>
        <taxon>Bacteria</taxon>
        <taxon>Bacillati</taxon>
        <taxon>Bacillota</taxon>
        <taxon>Bacilli</taxon>
        <taxon>Bacillales</taxon>
        <taxon>Paenibacillaceae</taxon>
        <taxon>Paenibacillus</taxon>
    </lineage>
</organism>
<dbReference type="Pfam" id="PF06265">
    <property type="entry name" value="YutD-like"/>
    <property type="match status" value="1"/>
</dbReference>
<name>A0A2V5KAI3_9BACL</name>